<keyword evidence="7 8" id="KW-0472">Membrane</keyword>
<evidence type="ECO:0000256" key="4">
    <source>
        <dbReference type="ARBA" id="ARBA00022692"/>
    </source>
</evidence>
<feature type="transmembrane region" description="Helical" evidence="8">
    <location>
        <begin position="37"/>
        <end position="56"/>
    </location>
</feature>
<comment type="pathway">
    <text evidence="2">Glycolipid biosynthesis; glycosylphosphatidylinositol-anchor biosynthesis.</text>
</comment>
<keyword evidence="10" id="KW-1185">Reference proteome</keyword>
<keyword evidence="5" id="KW-0256">Endoplasmic reticulum</keyword>
<evidence type="ECO:0000256" key="2">
    <source>
        <dbReference type="ARBA" id="ARBA00004687"/>
    </source>
</evidence>
<sequence>MTKMLFLHISCGLGLVSAFWVAHNFYSLTLLQNPAKTLRTLWAVEASVVILLYSLFRRNPDQCSYLRAVLRGLLGLPTGAVVNALGAIVLGAPVGIQHFEKTIHWSLLMSVLTFVPAACVFGSCWSDWLRVFAHTEAIAACIDWIICIGAHGAVIGAWFGAWPMPLDWERPWQEWPICVTCGAIIGYLVGLIISFGFVVFHNQKQRVKGD</sequence>
<protein>
    <recommendedName>
        <fullName evidence="11">Phosphatidylinositol-glycan biosynthesis class F protein</fullName>
    </recommendedName>
</protein>
<feature type="transmembrane region" description="Helical" evidence="8">
    <location>
        <begin position="68"/>
        <end position="91"/>
    </location>
</feature>
<feature type="transmembrane region" description="Helical" evidence="8">
    <location>
        <begin position="137"/>
        <end position="162"/>
    </location>
</feature>
<evidence type="ECO:0000313" key="9">
    <source>
        <dbReference type="EMBL" id="KAL3835458.1"/>
    </source>
</evidence>
<comment type="caution">
    <text evidence="9">The sequence shown here is derived from an EMBL/GenBank/DDBJ whole genome shotgun (WGS) entry which is preliminary data.</text>
</comment>
<dbReference type="GO" id="GO:0006506">
    <property type="term" value="P:GPI anchor biosynthetic process"/>
    <property type="evidence" value="ECO:0007669"/>
    <property type="project" value="UniProtKB-KW"/>
</dbReference>
<evidence type="ECO:0008006" key="11">
    <source>
        <dbReference type="Google" id="ProtNLM"/>
    </source>
</evidence>
<organism evidence="9 10">
    <name type="scientific">Penstemon smallii</name>
    <dbReference type="NCBI Taxonomy" id="265156"/>
    <lineage>
        <taxon>Eukaryota</taxon>
        <taxon>Viridiplantae</taxon>
        <taxon>Streptophyta</taxon>
        <taxon>Embryophyta</taxon>
        <taxon>Tracheophyta</taxon>
        <taxon>Spermatophyta</taxon>
        <taxon>Magnoliopsida</taxon>
        <taxon>eudicotyledons</taxon>
        <taxon>Gunneridae</taxon>
        <taxon>Pentapetalae</taxon>
        <taxon>asterids</taxon>
        <taxon>lamiids</taxon>
        <taxon>Lamiales</taxon>
        <taxon>Plantaginaceae</taxon>
        <taxon>Cheloneae</taxon>
        <taxon>Penstemon</taxon>
    </lineage>
</organism>
<dbReference type="InterPro" id="IPR009580">
    <property type="entry name" value="GPI_biosynthesis_protein_Pig-F"/>
</dbReference>
<evidence type="ECO:0000256" key="1">
    <source>
        <dbReference type="ARBA" id="ARBA00004477"/>
    </source>
</evidence>
<evidence type="ECO:0000256" key="7">
    <source>
        <dbReference type="ARBA" id="ARBA00023136"/>
    </source>
</evidence>
<feature type="transmembrane region" description="Helical" evidence="8">
    <location>
        <begin position="174"/>
        <end position="200"/>
    </location>
</feature>
<dbReference type="Pfam" id="PF06699">
    <property type="entry name" value="PIG-F"/>
    <property type="match status" value="1"/>
</dbReference>
<proteinExistence type="predicted"/>
<accession>A0ABD3TH10</accession>
<keyword evidence="4 8" id="KW-0812">Transmembrane</keyword>
<evidence type="ECO:0000256" key="5">
    <source>
        <dbReference type="ARBA" id="ARBA00022824"/>
    </source>
</evidence>
<evidence type="ECO:0000256" key="6">
    <source>
        <dbReference type="ARBA" id="ARBA00022989"/>
    </source>
</evidence>
<comment type="subcellular location">
    <subcellularLocation>
        <location evidence="1">Endoplasmic reticulum membrane</location>
        <topology evidence="1">Multi-pass membrane protein</topology>
    </subcellularLocation>
</comment>
<reference evidence="9 10" key="1">
    <citation type="submission" date="2024-12" db="EMBL/GenBank/DDBJ databases">
        <title>The unique morphological basis and parallel evolutionary history of personate flowers in Penstemon.</title>
        <authorList>
            <person name="Depatie T.H."/>
            <person name="Wessinger C.A."/>
        </authorList>
    </citation>
    <scope>NUCLEOTIDE SEQUENCE [LARGE SCALE GENOMIC DNA]</scope>
    <source>
        <strain evidence="9">WTNN_2</strain>
        <tissue evidence="9">Leaf</tissue>
    </source>
</reference>
<keyword evidence="3" id="KW-0337">GPI-anchor biosynthesis</keyword>
<dbReference type="Proteomes" id="UP001634393">
    <property type="component" value="Unassembled WGS sequence"/>
</dbReference>
<dbReference type="AlphaFoldDB" id="A0ABD3TH10"/>
<name>A0ABD3TH10_9LAMI</name>
<feature type="transmembrane region" description="Helical" evidence="8">
    <location>
        <begin position="103"/>
        <end position="125"/>
    </location>
</feature>
<gene>
    <name evidence="9" type="ORF">ACJIZ3_010194</name>
</gene>
<evidence type="ECO:0000256" key="8">
    <source>
        <dbReference type="SAM" id="Phobius"/>
    </source>
</evidence>
<evidence type="ECO:0000256" key="3">
    <source>
        <dbReference type="ARBA" id="ARBA00022502"/>
    </source>
</evidence>
<evidence type="ECO:0000313" key="10">
    <source>
        <dbReference type="Proteomes" id="UP001634393"/>
    </source>
</evidence>
<dbReference type="EMBL" id="JBJXBP010000004">
    <property type="protein sequence ID" value="KAL3835458.1"/>
    <property type="molecule type" value="Genomic_DNA"/>
</dbReference>
<dbReference type="GO" id="GO:0005789">
    <property type="term" value="C:endoplasmic reticulum membrane"/>
    <property type="evidence" value="ECO:0007669"/>
    <property type="project" value="UniProtKB-SubCell"/>
</dbReference>
<keyword evidence="6 8" id="KW-1133">Transmembrane helix</keyword>